<organism evidence="10 11">
    <name type="scientific">Candidatus Wirthbacteria bacterium CG2_30_54_11</name>
    <dbReference type="NCBI Taxonomy" id="1817892"/>
    <lineage>
        <taxon>Bacteria</taxon>
        <taxon>Candidatus Wirthbacteria</taxon>
    </lineage>
</organism>
<dbReference type="GO" id="GO:0004252">
    <property type="term" value="F:serine-type endopeptidase activity"/>
    <property type="evidence" value="ECO:0007669"/>
    <property type="project" value="UniProtKB-UniRule"/>
</dbReference>
<dbReference type="PRINTS" id="PR00723">
    <property type="entry name" value="SUBTILISIN"/>
</dbReference>
<evidence type="ECO:0000259" key="9">
    <source>
        <dbReference type="PROSITE" id="PS51782"/>
    </source>
</evidence>
<dbReference type="PANTHER" id="PTHR43806:SF11">
    <property type="entry name" value="CEREVISIN-RELATED"/>
    <property type="match status" value="1"/>
</dbReference>
<dbReference type="InterPro" id="IPR003961">
    <property type="entry name" value="FN3_dom"/>
</dbReference>
<evidence type="ECO:0000256" key="6">
    <source>
        <dbReference type="RuleBase" id="RU003355"/>
    </source>
</evidence>
<evidence type="ECO:0000256" key="1">
    <source>
        <dbReference type="ARBA" id="ARBA00011073"/>
    </source>
</evidence>
<dbReference type="InterPro" id="IPR023828">
    <property type="entry name" value="Peptidase_S8_Ser-AS"/>
</dbReference>
<dbReference type="CDD" id="cd00063">
    <property type="entry name" value="FN3"/>
    <property type="match status" value="1"/>
</dbReference>
<comment type="similarity">
    <text evidence="1 5 6">Belongs to the peptidase S8 family.</text>
</comment>
<dbReference type="Gene3D" id="2.60.40.10">
    <property type="entry name" value="Immunoglobulins"/>
    <property type="match status" value="1"/>
</dbReference>
<dbReference type="InterPro" id="IPR036852">
    <property type="entry name" value="Peptidase_S8/S53_dom_sf"/>
</dbReference>
<accession>A0A1J5IXQ5</accession>
<dbReference type="SMART" id="SM00060">
    <property type="entry name" value="FN3"/>
    <property type="match status" value="1"/>
</dbReference>
<evidence type="ECO:0008006" key="12">
    <source>
        <dbReference type="Google" id="ProtNLM"/>
    </source>
</evidence>
<dbReference type="PANTHER" id="PTHR43806">
    <property type="entry name" value="PEPTIDASE S8"/>
    <property type="match status" value="1"/>
</dbReference>
<dbReference type="SUPFAM" id="SSF54106">
    <property type="entry name" value="LysM domain"/>
    <property type="match status" value="1"/>
</dbReference>
<evidence type="ECO:0000313" key="11">
    <source>
        <dbReference type="Proteomes" id="UP000183245"/>
    </source>
</evidence>
<dbReference type="InterPro" id="IPR015500">
    <property type="entry name" value="Peptidase_S8_subtilisin-rel"/>
</dbReference>
<dbReference type="InterPro" id="IPR036779">
    <property type="entry name" value="LysM_dom_sf"/>
</dbReference>
<dbReference type="Pfam" id="PF00082">
    <property type="entry name" value="Peptidase_S8"/>
    <property type="match status" value="1"/>
</dbReference>
<dbReference type="STRING" id="1817892.AUK40_05345"/>
<dbReference type="AlphaFoldDB" id="A0A1J5IXQ5"/>
<comment type="caution">
    <text evidence="10">The sequence shown here is derived from an EMBL/GenBank/DDBJ whole genome shotgun (WGS) entry which is preliminary data.</text>
</comment>
<dbReference type="Proteomes" id="UP000183245">
    <property type="component" value="Unassembled WGS sequence"/>
</dbReference>
<dbReference type="EMBL" id="MNZT01000095">
    <property type="protein sequence ID" value="OIP96040.1"/>
    <property type="molecule type" value="Genomic_DNA"/>
</dbReference>
<feature type="active site" description="Charge relay system" evidence="5">
    <location>
        <position position="418"/>
    </location>
</feature>
<dbReference type="SUPFAM" id="SSF49265">
    <property type="entry name" value="Fibronectin type III"/>
    <property type="match status" value="1"/>
</dbReference>
<evidence type="ECO:0000256" key="4">
    <source>
        <dbReference type="ARBA" id="ARBA00022825"/>
    </source>
</evidence>
<dbReference type="PROSITE" id="PS00138">
    <property type="entry name" value="SUBTILASE_SER"/>
    <property type="match status" value="1"/>
</dbReference>
<sequence length="895" mass="95613">MKNRNKFFPFIGLLLCLGVLTAVNMYSVPRVTDAVAPGQQASSDQLLITFKNNPAPGSTYRTEINTLVAIPSSTAVYKATLKTGTSLQAVMNSLKADPNVEVAEPDYRVSKLTTSPDDPYYNTPTGSWDPDLDDQWGLEALHIQAAWNTSTGSTSTIIAVIDSGLDYTHEDISANVWYNLEEVSQTLIDATTDHDADRVISCYDVIFQNHNHIDDDENGYVDDICGWDYYNNDNDPVDDDGHGTHVSGIIAAMTDNDIGIAGTCWNCRIMPLKSLGADDGGYVSDAIRAIHYAVQNGAAVINISWGGTGYSQSLQNAINAAYEAGVMVVAASGNTNSDVANLMPASMDHVITVAALGNNELYKASYSNYGEEIDFVAPGQSILSLRAHDPTDHDLFLGSHSADTPVVGEGYIVFDGTSMAAPYVSGLIGLIRSYRPTLSPNHIEYLLQTTAEDIYNSSIEVGKDIYTGYGLPDTFAALTETVDTTAPTVVLTGTPSQHTTVKTTDISVGPSDEITAYRFCIDSGSWSASDVPQQLHITLSSLSDGDHTLYVIGKDAIGNWQTTGLATTFSWNIDTVAPSRITTLETVGTDATTMTLIWTATGDDGATGTASAYQIRYFTSLINDSNWAQATVVANSITPAPGGSAGETVTISDLDQLKTYYASIKAVDEAGNTSPLSTIATGMTTTDGSSLLVKGSSPLVYLLESDVLYPFPSAQVFLGLGYSWSDIRVVPDSWLENYEVAAPMILTLDPGSVVKTEYSPVVYLITADLERLPFGCAAVFFANQLTWQDVLTVDQASLEAYSLGETITSDACIGANDPVPSEPSTPNPASPETPAQGSDAAPCVCEGQFYTIRSGDTLYQIALDFGTTAGAIARTNHITNINRIYPGQVINIICQ</sequence>
<feature type="active site" description="Charge relay system" evidence="5">
    <location>
        <position position="242"/>
    </location>
</feature>
<dbReference type="PROSITE" id="PS00136">
    <property type="entry name" value="SUBTILASE_ASP"/>
    <property type="match status" value="1"/>
</dbReference>
<reference evidence="10 11" key="1">
    <citation type="journal article" date="2016" name="Environ. Microbiol.">
        <title>Genomic resolution of a cold subsurface aquifer community provides metabolic insights for novel microbes adapted to high CO concentrations.</title>
        <authorList>
            <person name="Probst A.J."/>
            <person name="Castelle C.J."/>
            <person name="Singh A."/>
            <person name="Brown C.T."/>
            <person name="Anantharaman K."/>
            <person name="Sharon I."/>
            <person name="Hug L.A."/>
            <person name="Burstein D."/>
            <person name="Emerson J.B."/>
            <person name="Thomas B.C."/>
            <person name="Banfield J.F."/>
        </authorList>
    </citation>
    <scope>NUCLEOTIDE SEQUENCE [LARGE SCALE GENOMIC DNA]</scope>
    <source>
        <strain evidence="10">CG2_30_54_11</strain>
    </source>
</reference>
<dbReference type="SUPFAM" id="SSF52743">
    <property type="entry name" value="Subtilisin-like"/>
    <property type="match status" value="1"/>
</dbReference>
<dbReference type="SMART" id="SM00257">
    <property type="entry name" value="LysM"/>
    <property type="match status" value="1"/>
</dbReference>
<dbReference type="PROSITE" id="PS00137">
    <property type="entry name" value="SUBTILASE_HIS"/>
    <property type="match status" value="1"/>
</dbReference>
<dbReference type="InterPro" id="IPR023827">
    <property type="entry name" value="Peptidase_S8_Asp-AS"/>
</dbReference>
<dbReference type="PROSITE" id="PS51782">
    <property type="entry name" value="LYSM"/>
    <property type="match status" value="1"/>
</dbReference>
<dbReference type="CDD" id="cd00118">
    <property type="entry name" value="LysM"/>
    <property type="match status" value="1"/>
</dbReference>
<feature type="active site" description="Charge relay system" evidence="5">
    <location>
        <position position="162"/>
    </location>
</feature>
<dbReference type="PROSITE" id="PS50853">
    <property type="entry name" value="FN3"/>
    <property type="match status" value="1"/>
</dbReference>
<dbReference type="Pfam" id="PF01476">
    <property type="entry name" value="LysM"/>
    <property type="match status" value="1"/>
</dbReference>
<dbReference type="GO" id="GO:0006508">
    <property type="term" value="P:proteolysis"/>
    <property type="evidence" value="ECO:0007669"/>
    <property type="project" value="UniProtKB-KW"/>
</dbReference>
<feature type="domain" description="LysM" evidence="9">
    <location>
        <begin position="848"/>
        <end position="892"/>
    </location>
</feature>
<dbReference type="Gene3D" id="3.40.50.200">
    <property type="entry name" value="Peptidase S8/S53 domain"/>
    <property type="match status" value="1"/>
</dbReference>
<dbReference type="InterPro" id="IPR018392">
    <property type="entry name" value="LysM"/>
</dbReference>
<name>A0A1J5IXQ5_9BACT</name>
<feature type="domain" description="Fibronectin type-III" evidence="8">
    <location>
        <begin position="577"/>
        <end position="688"/>
    </location>
</feature>
<evidence type="ECO:0000259" key="8">
    <source>
        <dbReference type="PROSITE" id="PS50853"/>
    </source>
</evidence>
<keyword evidence="4 5" id="KW-0720">Serine protease</keyword>
<protein>
    <recommendedName>
        <fullName evidence="12">LysM domain-containing protein</fullName>
    </recommendedName>
</protein>
<feature type="region of interest" description="Disordered" evidence="7">
    <location>
        <begin position="814"/>
        <end position="840"/>
    </location>
</feature>
<evidence type="ECO:0000313" key="10">
    <source>
        <dbReference type="EMBL" id="OIP96040.1"/>
    </source>
</evidence>
<gene>
    <name evidence="10" type="ORF">AUK40_05345</name>
</gene>
<dbReference type="InterPro" id="IPR034204">
    <property type="entry name" value="PfSUB1-like_cat_dom"/>
</dbReference>
<dbReference type="PROSITE" id="PS51892">
    <property type="entry name" value="SUBTILASE"/>
    <property type="match status" value="1"/>
</dbReference>
<proteinExistence type="inferred from homology"/>
<feature type="compositionally biased region" description="Pro residues" evidence="7">
    <location>
        <begin position="820"/>
        <end position="831"/>
    </location>
</feature>
<dbReference type="InterPro" id="IPR000209">
    <property type="entry name" value="Peptidase_S8/S53_dom"/>
</dbReference>
<evidence type="ECO:0000256" key="7">
    <source>
        <dbReference type="SAM" id="MobiDB-lite"/>
    </source>
</evidence>
<keyword evidence="2 5" id="KW-0645">Protease</keyword>
<dbReference type="InterPro" id="IPR013783">
    <property type="entry name" value="Ig-like_fold"/>
</dbReference>
<dbReference type="InterPro" id="IPR036116">
    <property type="entry name" value="FN3_sf"/>
</dbReference>
<evidence type="ECO:0000256" key="2">
    <source>
        <dbReference type="ARBA" id="ARBA00022670"/>
    </source>
</evidence>
<evidence type="ECO:0000256" key="5">
    <source>
        <dbReference type="PROSITE-ProRule" id="PRU01240"/>
    </source>
</evidence>
<dbReference type="InterPro" id="IPR022398">
    <property type="entry name" value="Peptidase_S8_His-AS"/>
</dbReference>
<keyword evidence="3 5" id="KW-0378">Hydrolase</keyword>
<dbReference type="CDD" id="cd07473">
    <property type="entry name" value="Peptidases_S8_Subtilisin_like"/>
    <property type="match status" value="1"/>
</dbReference>
<evidence type="ECO:0000256" key="3">
    <source>
        <dbReference type="ARBA" id="ARBA00022801"/>
    </source>
</evidence>
<dbReference type="InterPro" id="IPR050131">
    <property type="entry name" value="Peptidase_S8_subtilisin-like"/>
</dbReference>
<dbReference type="Gene3D" id="3.10.350.10">
    <property type="entry name" value="LysM domain"/>
    <property type="match status" value="1"/>
</dbReference>